<comment type="caution">
    <text evidence="14">The sequence shown here is derived from an EMBL/GenBank/DDBJ whole genome shotgun (WGS) entry which is preliminary data.</text>
</comment>
<protein>
    <recommendedName>
        <fullName evidence="3 10">Beta sliding clamp</fullName>
    </recommendedName>
</protein>
<dbReference type="GO" id="GO:0008408">
    <property type="term" value="F:3'-5' exonuclease activity"/>
    <property type="evidence" value="ECO:0007669"/>
    <property type="project" value="InterPro"/>
</dbReference>
<keyword evidence="6 10" id="KW-0548">Nucleotidyltransferase</keyword>
<dbReference type="InterPro" id="IPR046938">
    <property type="entry name" value="DNA_clamp_sf"/>
</dbReference>
<evidence type="ECO:0000256" key="5">
    <source>
        <dbReference type="ARBA" id="ARBA00022679"/>
    </source>
</evidence>
<feature type="domain" description="DNA polymerase III beta sliding clamp central" evidence="12">
    <location>
        <begin position="129"/>
        <end position="243"/>
    </location>
</feature>
<dbReference type="GO" id="GO:0003887">
    <property type="term" value="F:DNA-directed DNA polymerase activity"/>
    <property type="evidence" value="ECO:0007669"/>
    <property type="project" value="UniProtKB-UniRule"/>
</dbReference>
<feature type="domain" description="DNA polymerase III beta sliding clamp N-terminal" evidence="11">
    <location>
        <begin position="1"/>
        <end position="118"/>
    </location>
</feature>
<evidence type="ECO:0000313" key="14">
    <source>
        <dbReference type="EMBL" id="OGI37406.1"/>
    </source>
</evidence>
<evidence type="ECO:0000256" key="8">
    <source>
        <dbReference type="ARBA" id="ARBA00022932"/>
    </source>
</evidence>
<dbReference type="Gene3D" id="3.70.10.10">
    <property type="match status" value="1"/>
</dbReference>
<dbReference type="InterPro" id="IPR022637">
    <property type="entry name" value="DNA_polIII_beta_cen"/>
</dbReference>
<evidence type="ECO:0000256" key="4">
    <source>
        <dbReference type="ARBA" id="ARBA00022490"/>
    </source>
</evidence>
<keyword evidence="8 10" id="KW-0239">DNA-directed DNA polymerase</keyword>
<keyword evidence="4 10" id="KW-0963">Cytoplasm</keyword>
<dbReference type="CDD" id="cd00140">
    <property type="entry name" value="beta_clamp"/>
    <property type="match status" value="1"/>
</dbReference>
<evidence type="ECO:0000256" key="2">
    <source>
        <dbReference type="ARBA" id="ARBA00010752"/>
    </source>
</evidence>
<dbReference type="NCBIfam" id="TIGR00663">
    <property type="entry name" value="dnan"/>
    <property type="match status" value="1"/>
</dbReference>
<evidence type="ECO:0000256" key="10">
    <source>
        <dbReference type="PIRNR" id="PIRNR000804"/>
    </source>
</evidence>
<dbReference type="Pfam" id="PF02767">
    <property type="entry name" value="DNA_pol3_beta_2"/>
    <property type="match status" value="1"/>
</dbReference>
<proteinExistence type="inferred from homology"/>
<accession>A0A1F6SXC9</accession>
<comment type="similarity">
    <text evidence="2 10">Belongs to the beta sliding clamp family.</text>
</comment>
<dbReference type="Pfam" id="PF02768">
    <property type="entry name" value="DNA_pol3_beta_3"/>
    <property type="match status" value="1"/>
</dbReference>
<dbReference type="GO" id="GO:0009360">
    <property type="term" value="C:DNA polymerase III complex"/>
    <property type="evidence" value="ECO:0007669"/>
    <property type="project" value="InterPro"/>
</dbReference>
<dbReference type="EMBL" id="MFSR01000092">
    <property type="protein sequence ID" value="OGI37406.1"/>
    <property type="molecule type" value="Genomic_DNA"/>
</dbReference>
<evidence type="ECO:0000259" key="11">
    <source>
        <dbReference type="Pfam" id="PF00712"/>
    </source>
</evidence>
<reference evidence="14 15" key="1">
    <citation type="journal article" date="2016" name="Nat. Commun.">
        <title>Thousands of microbial genomes shed light on interconnected biogeochemical processes in an aquifer system.</title>
        <authorList>
            <person name="Anantharaman K."/>
            <person name="Brown C.T."/>
            <person name="Hug L.A."/>
            <person name="Sharon I."/>
            <person name="Castelle C.J."/>
            <person name="Probst A.J."/>
            <person name="Thomas B.C."/>
            <person name="Singh A."/>
            <person name="Wilkins M.J."/>
            <person name="Karaoz U."/>
            <person name="Brodie E.L."/>
            <person name="Williams K.H."/>
            <person name="Hubbard S.S."/>
            <person name="Banfield J.F."/>
        </authorList>
    </citation>
    <scope>NUCLEOTIDE SEQUENCE [LARGE SCALE GENOMIC DNA]</scope>
</reference>
<dbReference type="AlphaFoldDB" id="A0A1F6SXC9"/>
<keyword evidence="5 10" id="KW-0808">Transferase</keyword>
<organism evidence="14 15">
    <name type="scientific">Candidatus Muproteobacteria bacterium RBG_16_64_10</name>
    <dbReference type="NCBI Taxonomy" id="1817757"/>
    <lineage>
        <taxon>Bacteria</taxon>
        <taxon>Pseudomonadati</taxon>
        <taxon>Pseudomonadota</taxon>
        <taxon>Candidatus Muproteobacteria</taxon>
    </lineage>
</organism>
<dbReference type="SMART" id="SM00480">
    <property type="entry name" value="POL3Bc"/>
    <property type="match status" value="1"/>
</dbReference>
<evidence type="ECO:0000259" key="13">
    <source>
        <dbReference type="Pfam" id="PF02768"/>
    </source>
</evidence>
<dbReference type="SUPFAM" id="SSF55979">
    <property type="entry name" value="DNA clamp"/>
    <property type="match status" value="3"/>
</dbReference>
<keyword evidence="7 10" id="KW-0235">DNA replication</keyword>
<dbReference type="Pfam" id="PF00712">
    <property type="entry name" value="DNA_pol3_beta"/>
    <property type="match status" value="1"/>
</dbReference>
<evidence type="ECO:0000259" key="12">
    <source>
        <dbReference type="Pfam" id="PF02767"/>
    </source>
</evidence>
<evidence type="ECO:0000256" key="1">
    <source>
        <dbReference type="ARBA" id="ARBA00004496"/>
    </source>
</evidence>
<evidence type="ECO:0000313" key="15">
    <source>
        <dbReference type="Proteomes" id="UP000179334"/>
    </source>
</evidence>
<gene>
    <name evidence="14" type="ORF">A2V91_04125</name>
</gene>
<dbReference type="Gene3D" id="3.10.150.10">
    <property type="entry name" value="DNA Polymerase III, subunit A, domain 2"/>
    <property type="match status" value="1"/>
</dbReference>
<evidence type="ECO:0000256" key="7">
    <source>
        <dbReference type="ARBA" id="ARBA00022705"/>
    </source>
</evidence>
<dbReference type="GO" id="GO:0006271">
    <property type="term" value="P:DNA strand elongation involved in DNA replication"/>
    <property type="evidence" value="ECO:0007669"/>
    <property type="project" value="TreeGrafter"/>
</dbReference>
<dbReference type="PANTHER" id="PTHR30478:SF0">
    <property type="entry name" value="BETA SLIDING CLAMP"/>
    <property type="match status" value="1"/>
</dbReference>
<feature type="domain" description="DNA polymerase III beta sliding clamp C-terminal" evidence="13">
    <location>
        <begin position="246"/>
        <end position="365"/>
    </location>
</feature>
<sequence length="366" mass="41088">MHIHFQREELIKPLGFVAGVVERRQTLPILSYLLFKAQGGNVLMTGTDLEVEVTVSVDAKIEAGGEIMLPARKLLDICRALPTDATMDLRADGNKAQIRAGRSRFSLMTMPISDFPVIQTAEWDVTLRMPQQDLKQLLQETHFCMAQQDVRYYLNGVLLETSGKKLRAVATDGHRMAVSELSLESDLGQTRQVIMPRKGVHELIRMLEDNDQPVEIQMSSNHLRVKAPRLVFTSKLIDGRYPDYSKVMPGKQAIQLKLPREGLRETLARVAILSNEKYRGVRLTLSEKLLRISTNNPEQEEAQEEIAIDFAGNGFEVGFNVNYLIECLGSLRSDEVLIGLNDPNSSCLILTPGQSSPQYVVMPMRL</sequence>
<comment type="subunit">
    <text evidence="10">Forms a ring-shaped head-to-tail homodimer around DNA.</text>
</comment>
<evidence type="ECO:0000256" key="6">
    <source>
        <dbReference type="ARBA" id="ARBA00022695"/>
    </source>
</evidence>
<dbReference type="PIRSF" id="PIRSF000804">
    <property type="entry name" value="DNA_pol_III_b"/>
    <property type="match status" value="1"/>
</dbReference>
<name>A0A1F6SXC9_9PROT</name>
<dbReference type="PANTHER" id="PTHR30478">
    <property type="entry name" value="DNA POLYMERASE III SUBUNIT BETA"/>
    <property type="match status" value="1"/>
</dbReference>
<dbReference type="GO" id="GO:0005737">
    <property type="term" value="C:cytoplasm"/>
    <property type="evidence" value="ECO:0007669"/>
    <property type="project" value="UniProtKB-SubCell"/>
</dbReference>
<dbReference type="InterPro" id="IPR022635">
    <property type="entry name" value="DNA_polIII_beta_C"/>
</dbReference>
<dbReference type="InterPro" id="IPR001001">
    <property type="entry name" value="DNA_polIII_beta"/>
</dbReference>
<evidence type="ECO:0000256" key="9">
    <source>
        <dbReference type="ARBA" id="ARBA00023125"/>
    </source>
</evidence>
<evidence type="ECO:0000256" key="3">
    <source>
        <dbReference type="ARBA" id="ARBA00021035"/>
    </source>
</evidence>
<dbReference type="GO" id="GO:0003677">
    <property type="term" value="F:DNA binding"/>
    <property type="evidence" value="ECO:0007669"/>
    <property type="project" value="UniProtKB-UniRule"/>
</dbReference>
<keyword evidence="9" id="KW-0238">DNA-binding</keyword>
<comment type="function">
    <text evidence="10">Confers DNA tethering and processivity to DNA polymerases and other proteins. Acts as a clamp, forming a ring around DNA (a reaction catalyzed by the clamp-loading complex) which diffuses in an ATP-independent manner freely and bidirectionally along dsDNA. Initially characterized for its ability to contact the catalytic subunit of DNA polymerase III (Pol III), a complex, multichain enzyme responsible for most of the replicative synthesis in bacteria; Pol III exhibits 3'-5' exonuclease proofreading activity. The beta chain is required for initiation of replication as well as for processivity of DNA replication.</text>
</comment>
<comment type="subcellular location">
    <subcellularLocation>
        <location evidence="1 10">Cytoplasm</location>
    </subcellularLocation>
</comment>
<dbReference type="InterPro" id="IPR022634">
    <property type="entry name" value="DNA_polIII_beta_N"/>
</dbReference>
<dbReference type="Proteomes" id="UP000179334">
    <property type="component" value="Unassembled WGS sequence"/>
</dbReference>